<feature type="transmembrane region" description="Helical" evidence="6">
    <location>
        <begin position="6"/>
        <end position="25"/>
    </location>
</feature>
<dbReference type="Gene3D" id="1.20.120.550">
    <property type="entry name" value="Membrane associated eicosanoid/glutathione metabolism-like domain"/>
    <property type="match status" value="1"/>
</dbReference>
<evidence type="ECO:0000256" key="2">
    <source>
        <dbReference type="ARBA" id="ARBA00022692"/>
    </source>
</evidence>
<name>A0AAI8Z5M2_9PEZI</name>
<evidence type="ECO:0000313" key="8">
    <source>
        <dbReference type="Proteomes" id="UP001296104"/>
    </source>
</evidence>
<dbReference type="PANTHER" id="PTHR35814">
    <property type="match status" value="1"/>
</dbReference>
<sequence>MSAVGLNLPVTSTFALPLSLYYIYLQARVIQQRVITNELIGQQSTSSTADPKSTDPLATPSASPDLLQAACRAQGNFAENVPFALIFAALAELNGGNKTVLSTALGMLLVARVMHADFGIMNTKKNFAGFGRPVGFLTTAAVMAGLAGYAAVLSRGYWGF</sequence>
<keyword evidence="8" id="KW-1185">Reference proteome</keyword>
<dbReference type="AlphaFoldDB" id="A0AAI8Z5M2"/>
<feature type="region of interest" description="Disordered" evidence="5">
    <location>
        <begin position="42"/>
        <end position="61"/>
    </location>
</feature>
<reference evidence="7" key="1">
    <citation type="submission" date="2023-11" db="EMBL/GenBank/DDBJ databases">
        <authorList>
            <person name="Alioto T."/>
            <person name="Alioto T."/>
            <person name="Gomez Garrido J."/>
        </authorList>
    </citation>
    <scope>NUCLEOTIDE SEQUENCE</scope>
</reference>
<gene>
    <name evidence="7" type="ORF">LECACI_7A008057</name>
</gene>
<dbReference type="InterPro" id="IPR001129">
    <property type="entry name" value="Membr-assoc_MAPEG"/>
</dbReference>
<evidence type="ECO:0000256" key="6">
    <source>
        <dbReference type="SAM" id="Phobius"/>
    </source>
</evidence>
<proteinExistence type="predicted"/>
<comment type="caution">
    <text evidence="7">The sequence shown here is derived from an EMBL/GenBank/DDBJ whole genome shotgun (WGS) entry which is preliminary data.</text>
</comment>
<feature type="compositionally biased region" description="Polar residues" evidence="5">
    <location>
        <begin position="42"/>
        <end position="51"/>
    </location>
</feature>
<dbReference type="Pfam" id="PF01124">
    <property type="entry name" value="MAPEG"/>
    <property type="match status" value="1"/>
</dbReference>
<evidence type="ECO:0000256" key="5">
    <source>
        <dbReference type="SAM" id="MobiDB-lite"/>
    </source>
</evidence>
<evidence type="ECO:0000313" key="7">
    <source>
        <dbReference type="EMBL" id="CAK4032899.1"/>
    </source>
</evidence>
<keyword evidence="2 6" id="KW-0812">Transmembrane</keyword>
<organism evidence="7 8">
    <name type="scientific">Lecanosticta acicola</name>
    <dbReference type="NCBI Taxonomy" id="111012"/>
    <lineage>
        <taxon>Eukaryota</taxon>
        <taxon>Fungi</taxon>
        <taxon>Dikarya</taxon>
        <taxon>Ascomycota</taxon>
        <taxon>Pezizomycotina</taxon>
        <taxon>Dothideomycetes</taxon>
        <taxon>Dothideomycetidae</taxon>
        <taxon>Mycosphaerellales</taxon>
        <taxon>Mycosphaerellaceae</taxon>
        <taxon>Lecanosticta</taxon>
    </lineage>
</organism>
<dbReference type="GO" id="GO:0016020">
    <property type="term" value="C:membrane"/>
    <property type="evidence" value="ECO:0007669"/>
    <property type="project" value="UniProtKB-SubCell"/>
</dbReference>
<comment type="subcellular location">
    <subcellularLocation>
        <location evidence="1">Membrane</location>
    </subcellularLocation>
</comment>
<evidence type="ECO:0000256" key="4">
    <source>
        <dbReference type="ARBA" id="ARBA00023136"/>
    </source>
</evidence>
<keyword evidence="3 6" id="KW-1133">Transmembrane helix</keyword>
<dbReference type="EMBL" id="CAVMBE010000073">
    <property type="protein sequence ID" value="CAK4032899.1"/>
    <property type="molecule type" value="Genomic_DNA"/>
</dbReference>
<feature type="transmembrane region" description="Helical" evidence="6">
    <location>
        <begin position="134"/>
        <end position="158"/>
    </location>
</feature>
<dbReference type="InterPro" id="IPR023352">
    <property type="entry name" value="MAPEG-like_dom_sf"/>
</dbReference>
<evidence type="ECO:0000256" key="1">
    <source>
        <dbReference type="ARBA" id="ARBA00004370"/>
    </source>
</evidence>
<dbReference type="PANTHER" id="PTHR35814:SF1">
    <property type="entry name" value="GLUTATHIONE S-TRANSFERASE-RELATED"/>
    <property type="match status" value="1"/>
</dbReference>
<evidence type="ECO:0008006" key="9">
    <source>
        <dbReference type="Google" id="ProtNLM"/>
    </source>
</evidence>
<protein>
    <recommendedName>
        <fullName evidence="9">Membrane-associated proteins in eicosanoid and glutathione metabolism</fullName>
    </recommendedName>
</protein>
<dbReference type="Proteomes" id="UP001296104">
    <property type="component" value="Unassembled WGS sequence"/>
</dbReference>
<evidence type="ECO:0000256" key="3">
    <source>
        <dbReference type="ARBA" id="ARBA00022989"/>
    </source>
</evidence>
<accession>A0AAI8Z5M2</accession>
<dbReference type="SUPFAM" id="SSF161084">
    <property type="entry name" value="MAPEG domain-like"/>
    <property type="match status" value="1"/>
</dbReference>
<keyword evidence="4 6" id="KW-0472">Membrane</keyword>